<sequence>MNRKTSYQICVDVINNNEKNEIENSLDVKYINEYKGEENVKPKRPFPFCKELKHSLSRHFKLLHKNEPEVNRALALPCDDRRKIFGLLRKRGIDNENQRRLKSNAVQKSCEDLIGERKNHANKVRRCPVCKGFYVSKYFTLHIKKCEEKYNCSSHADPIKFSSKTGHVLLEDDFSNVSFDPSYVSHVLERFRDDDIGNMCRTNKLLIYIGYYLFLSKAEEKSEEKEKSQTDKKDIMGKMRLLCRLYVQFKSEIQKDGSLQEMFNRDYMPEFKRAVMKTVEKSQTSRHILGFLILKTISILESRLSVLKREDECKEMS</sequence>
<dbReference type="EMBL" id="SEYY01007680">
    <property type="protein sequence ID" value="KAB7502385.1"/>
    <property type="molecule type" value="Genomic_DNA"/>
</dbReference>
<reference evidence="1 2" key="1">
    <citation type="journal article" date="2019" name="PLoS Biol.">
        <title>Sex chromosomes control vertical transmission of feminizing Wolbachia symbionts in an isopod.</title>
        <authorList>
            <person name="Becking T."/>
            <person name="Chebbi M.A."/>
            <person name="Giraud I."/>
            <person name="Moumen B."/>
            <person name="Laverre T."/>
            <person name="Caubet Y."/>
            <person name="Peccoud J."/>
            <person name="Gilbert C."/>
            <person name="Cordaux R."/>
        </authorList>
    </citation>
    <scope>NUCLEOTIDE SEQUENCE [LARGE SCALE GENOMIC DNA]</scope>
    <source>
        <strain evidence="1">ANa2</strain>
        <tissue evidence="1">Whole body excluding digestive tract and cuticle</tissue>
    </source>
</reference>
<dbReference type="PANTHER" id="PTHR33480">
    <property type="entry name" value="SET DOMAIN-CONTAINING PROTEIN-RELATED"/>
    <property type="match status" value="1"/>
</dbReference>
<name>A0A5N5TBB6_9CRUS</name>
<keyword evidence="2" id="KW-1185">Reference proteome</keyword>
<proteinExistence type="predicted"/>
<evidence type="ECO:0000313" key="2">
    <source>
        <dbReference type="Proteomes" id="UP000326759"/>
    </source>
</evidence>
<dbReference type="Proteomes" id="UP000326759">
    <property type="component" value="Unassembled WGS sequence"/>
</dbReference>
<comment type="caution">
    <text evidence="1">The sequence shown here is derived from an EMBL/GenBank/DDBJ whole genome shotgun (WGS) entry which is preliminary data.</text>
</comment>
<dbReference type="OrthoDB" id="10066781at2759"/>
<dbReference type="AlphaFoldDB" id="A0A5N5TBB6"/>
<gene>
    <name evidence="1" type="ORF">Anas_13960</name>
</gene>
<evidence type="ECO:0000313" key="1">
    <source>
        <dbReference type="EMBL" id="KAB7502385.1"/>
    </source>
</evidence>
<dbReference type="PANTHER" id="PTHR33480:SF1">
    <property type="entry name" value="TYR RECOMBINASE DOMAIN-CONTAINING PROTEIN"/>
    <property type="match status" value="1"/>
</dbReference>
<protein>
    <submittedName>
        <fullName evidence="1">Uncharacterized protein</fullName>
    </submittedName>
</protein>
<organism evidence="1 2">
    <name type="scientific">Armadillidium nasatum</name>
    <dbReference type="NCBI Taxonomy" id="96803"/>
    <lineage>
        <taxon>Eukaryota</taxon>
        <taxon>Metazoa</taxon>
        <taxon>Ecdysozoa</taxon>
        <taxon>Arthropoda</taxon>
        <taxon>Crustacea</taxon>
        <taxon>Multicrustacea</taxon>
        <taxon>Malacostraca</taxon>
        <taxon>Eumalacostraca</taxon>
        <taxon>Peracarida</taxon>
        <taxon>Isopoda</taxon>
        <taxon>Oniscidea</taxon>
        <taxon>Crinocheta</taxon>
        <taxon>Armadillidiidae</taxon>
        <taxon>Armadillidium</taxon>
    </lineage>
</organism>
<accession>A0A5N5TBB6</accession>